<organism evidence="2 3">
    <name type="scientific">Rhypophila decipiens</name>
    <dbReference type="NCBI Taxonomy" id="261697"/>
    <lineage>
        <taxon>Eukaryota</taxon>
        <taxon>Fungi</taxon>
        <taxon>Dikarya</taxon>
        <taxon>Ascomycota</taxon>
        <taxon>Pezizomycotina</taxon>
        <taxon>Sordariomycetes</taxon>
        <taxon>Sordariomycetidae</taxon>
        <taxon>Sordariales</taxon>
        <taxon>Naviculisporaceae</taxon>
        <taxon>Rhypophila</taxon>
    </lineage>
</organism>
<gene>
    <name evidence="2" type="ORF">QBC37DRAFT_285808</name>
</gene>
<dbReference type="Proteomes" id="UP001301769">
    <property type="component" value="Unassembled WGS sequence"/>
</dbReference>
<accession>A0AAN7B7B0</accession>
<sequence>MGWLEFQKNYERSEGHDSMELKKNFQRCEDGFQRIVYRRFKYLYSTQWKTHENPQGPEREEERRVAQEKEEDPKNRIVVVIPDHRVRRLQHLLSDLVKLLDEQSNMDFNRPIRTCEMVVDRRVVAYGTLPATSKALTYHVPCDCSRCNSKKVDFKHRDLPPIKRVYGFGRKGTISHNQPQAPEVQEARFMGKAQEGGHQC</sequence>
<evidence type="ECO:0000256" key="1">
    <source>
        <dbReference type="SAM" id="MobiDB-lite"/>
    </source>
</evidence>
<feature type="region of interest" description="Disordered" evidence="1">
    <location>
        <begin position="50"/>
        <end position="71"/>
    </location>
</feature>
<name>A0AAN7B7B0_9PEZI</name>
<comment type="caution">
    <text evidence="2">The sequence shown here is derived from an EMBL/GenBank/DDBJ whole genome shotgun (WGS) entry which is preliminary data.</text>
</comment>
<dbReference type="AlphaFoldDB" id="A0AAN7B7B0"/>
<evidence type="ECO:0000313" key="2">
    <source>
        <dbReference type="EMBL" id="KAK4213518.1"/>
    </source>
</evidence>
<reference evidence="2" key="2">
    <citation type="submission" date="2023-05" db="EMBL/GenBank/DDBJ databases">
        <authorList>
            <consortium name="Lawrence Berkeley National Laboratory"/>
            <person name="Steindorff A."/>
            <person name="Hensen N."/>
            <person name="Bonometti L."/>
            <person name="Westerberg I."/>
            <person name="Brannstrom I.O."/>
            <person name="Guillou S."/>
            <person name="Cros-Aarteil S."/>
            <person name="Calhoun S."/>
            <person name="Haridas S."/>
            <person name="Kuo A."/>
            <person name="Mondo S."/>
            <person name="Pangilinan J."/>
            <person name="Riley R."/>
            <person name="Labutti K."/>
            <person name="Andreopoulos B."/>
            <person name="Lipzen A."/>
            <person name="Chen C."/>
            <person name="Yanf M."/>
            <person name="Daum C."/>
            <person name="Ng V."/>
            <person name="Clum A."/>
            <person name="Ohm R."/>
            <person name="Martin F."/>
            <person name="Silar P."/>
            <person name="Natvig D."/>
            <person name="Lalanne C."/>
            <person name="Gautier V."/>
            <person name="Ament-Velasquez S.L."/>
            <person name="Kruys A."/>
            <person name="Hutchinson M.I."/>
            <person name="Powell A.J."/>
            <person name="Barry K."/>
            <person name="Miller A.N."/>
            <person name="Grigoriev I.V."/>
            <person name="Debuchy R."/>
            <person name="Gladieux P."/>
            <person name="Thoren M.H."/>
            <person name="Johannesson H."/>
        </authorList>
    </citation>
    <scope>NUCLEOTIDE SEQUENCE</scope>
    <source>
        <strain evidence="2">PSN293</strain>
    </source>
</reference>
<keyword evidence="3" id="KW-1185">Reference proteome</keyword>
<reference evidence="2" key="1">
    <citation type="journal article" date="2023" name="Mol. Phylogenet. Evol.">
        <title>Genome-scale phylogeny and comparative genomics of the fungal order Sordariales.</title>
        <authorList>
            <person name="Hensen N."/>
            <person name="Bonometti L."/>
            <person name="Westerberg I."/>
            <person name="Brannstrom I.O."/>
            <person name="Guillou S."/>
            <person name="Cros-Aarteil S."/>
            <person name="Calhoun S."/>
            <person name="Haridas S."/>
            <person name="Kuo A."/>
            <person name="Mondo S."/>
            <person name="Pangilinan J."/>
            <person name="Riley R."/>
            <person name="LaButti K."/>
            <person name="Andreopoulos B."/>
            <person name="Lipzen A."/>
            <person name="Chen C."/>
            <person name="Yan M."/>
            <person name="Daum C."/>
            <person name="Ng V."/>
            <person name="Clum A."/>
            <person name="Steindorff A."/>
            <person name="Ohm R.A."/>
            <person name="Martin F."/>
            <person name="Silar P."/>
            <person name="Natvig D.O."/>
            <person name="Lalanne C."/>
            <person name="Gautier V."/>
            <person name="Ament-Velasquez S.L."/>
            <person name="Kruys A."/>
            <person name="Hutchinson M.I."/>
            <person name="Powell A.J."/>
            <person name="Barry K."/>
            <person name="Miller A.N."/>
            <person name="Grigoriev I.V."/>
            <person name="Debuchy R."/>
            <person name="Gladieux P."/>
            <person name="Hiltunen Thoren M."/>
            <person name="Johannesson H."/>
        </authorList>
    </citation>
    <scope>NUCLEOTIDE SEQUENCE</scope>
    <source>
        <strain evidence="2">PSN293</strain>
    </source>
</reference>
<proteinExistence type="predicted"/>
<protein>
    <submittedName>
        <fullName evidence="2">Uncharacterized protein</fullName>
    </submittedName>
</protein>
<evidence type="ECO:0000313" key="3">
    <source>
        <dbReference type="Proteomes" id="UP001301769"/>
    </source>
</evidence>
<dbReference type="EMBL" id="MU858107">
    <property type="protein sequence ID" value="KAK4213518.1"/>
    <property type="molecule type" value="Genomic_DNA"/>
</dbReference>